<feature type="transmembrane region" description="Helical" evidence="8">
    <location>
        <begin position="25"/>
        <end position="57"/>
    </location>
</feature>
<dbReference type="Pfam" id="PF01277">
    <property type="entry name" value="Oleosin"/>
    <property type="match status" value="1"/>
</dbReference>
<evidence type="ECO:0000256" key="6">
    <source>
        <dbReference type="ARBA" id="ARBA00022989"/>
    </source>
</evidence>
<keyword evidence="6 8" id="KW-1133">Transmembrane helix</keyword>
<evidence type="ECO:0000256" key="5">
    <source>
        <dbReference type="ARBA" id="ARBA00022692"/>
    </source>
</evidence>
<evidence type="ECO:0000256" key="2">
    <source>
        <dbReference type="ARBA" id="ARBA00004502"/>
    </source>
</evidence>
<dbReference type="InterPro" id="IPR000136">
    <property type="entry name" value="Oleosin"/>
</dbReference>
<dbReference type="EMBL" id="BKCP01010514">
    <property type="protein sequence ID" value="GER52719.1"/>
    <property type="molecule type" value="Genomic_DNA"/>
</dbReference>
<reference evidence="10" key="1">
    <citation type="journal article" date="2019" name="Curr. Biol.">
        <title>Genome Sequence of Striga asiatica Provides Insight into the Evolution of Plant Parasitism.</title>
        <authorList>
            <person name="Yoshida S."/>
            <person name="Kim S."/>
            <person name="Wafula E.K."/>
            <person name="Tanskanen J."/>
            <person name="Kim Y.M."/>
            <person name="Honaas L."/>
            <person name="Yang Z."/>
            <person name="Spallek T."/>
            <person name="Conn C.E."/>
            <person name="Ichihashi Y."/>
            <person name="Cheong K."/>
            <person name="Cui S."/>
            <person name="Der J.P."/>
            <person name="Gundlach H."/>
            <person name="Jiao Y."/>
            <person name="Hori C."/>
            <person name="Ishida J.K."/>
            <person name="Kasahara H."/>
            <person name="Kiba T."/>
            <person name="Kim M.S."/>
            <person name="Koo N."/>
            <person name="Laohavisit A."/>
            <person name="Lee Y.H."/>
            <person name="Lumba S."/>
            <person name="McCourt P."/>
            <person name="Mortimer J.C."/>
            <person name="Mutuku J.M."/>
            <person name="Nomura T."/>
            <person name="Sasaki-Sekimoto Y."/>
            <person name="Seto Y."/>
            <person name="Wang Y."/>
            <person name="Wakatake T."/>
            <person name="Sakakibara H."/>
            <person name="Demura T."/>
            <person name="Yamaguchi S."/>
            <person name="Yoneyama K."/>
            <person name="Manabe R.I."/>
            <person name="Nelson D.C."/>
            <person name="Schulman A.H."/>
            <person name="Timko M.P."/>
            <person name="dePamphilis C.W."/>
            <person name="Choi D."/>
            <person name="Shirasu K."/>
        </authorList>
    </citation>
    <scope>NUCLEOTIDE SEQUENCE [LARGE SCALE GENOMIC DNA]</scope>
    <source>
        <strain evidence="10">cv. UVA1</strain>
    </source>
</reference>
<evidence type="ECO:0000256" key="3">
    <source>
        <dbReference type="ARBA" id="ARBA00010858"/>
    </source>
</evidence>
<accession>A0A5A7R5G8</accession>
<evidence type="ECO:0000313" key="10">
    <source>
        <dbReference type="Proteomes" id="UP000325081"/>
    </source>
</evidence>
<evidence type="ECO:0000256" key="4">
    <source>
        <dbReference type="ARBA" id="ARBA00022677"/>
    </source>
</evidence>
<dbReference type="GO" id="GO:0009791">
    <property type="term" value="P:post-embryonic development"/>
    <property type="evidence" value="ECO:0007669"/>
    <property type="project" value="UniProtKB-ARBA"/>
</dbReference>
<name>A0A5A7R5G8_STRAF</name>
<keyword evidence="4" id="KW-0551">Lipid droplet</keyword>
<dbReference type="GO" id="GO:0048608">
    <property type="term" value="P:reproductive structure development"/>
    <property type="evidence" value="ECO:0007669"/>
    <property type="project" value="UniProtKB-ARBA"/>
</dbReference>
<dbReference type="Proteomes" id="UP000325081">
    <property type="component" value="Unassembled WGS sequence"/>
</dbReference>
<comment type="similarity">
    <text evidence="3">Belongs to the oleosin family.</text>
</comment>
<keyword evidence="10" id="KW-1185">Reference proteome</keyword>
<keyword evidence="5 8" id="KW-0812">Transmembrane</keyword>
<dbReference type="GO" id="GO:0012511">
    <property type="term" value="C:monolayer-surrounded lipid storage body"/>
    <property type="evidence" value="ECO:0007669"/>
    <property type="project" value="InterPro"/>
</dbReference>
<gene>
    <name evidence="9" type="ORF">STAS_30197</name>
</gene>
<evidence type="ECO:0000256" key="7">
    <source>
        <dbReference type="ARBA" id="ARBA00023136"/>
    </source>
</evidence>
<feature type="transmembrane region" description="Helical" evidence="8">
    <location>
        <begin position="63"/>
        <end position="91"/>
    </location>
</feature>
<protein>
    <submittedName>
        <fullName evidence="9">Oleosin family protein</fullName>
    </submittedName>
</protein>
<dbReference type="GO" id="GO:0019915">
    <property type="term" value="P:lipid storage"/>
    <property type="evidence" value="ECO:0007669"/>
    <property type="project" value="TreeGrafter"/>
</dbReference>
<comment type="subcellular location">
    <subcellularLocation>
        <location evidence="2">Lipid droplet</location>
    </subcellularLocation>
    <subcellularLocation>
        <location evidence="1">Membrane</location>
        <topology evidence="1">Multi-pass membrane protein</topology>
    </subcellularLocation>
</comment>
<keyword evidence="7 8" id="KW-0472">Membrane</keyword>
<dbReference type="GO" id="GO:0016020">
    <property type="term" value="C:membrane"/>
    <property type="evidence" value="ECO:0007669"/>
    <property type="project" value="UniProtKB-SubCell"/>
</dbReference>
<evidence type="ECO:0000256" key="1">
    <source>
        <dbReference type="ARBA" id="ARBA00004141"/>
    </source>
</evidence>
<sequence length="137" mass="14415">MDIAPEKQQRVGPWRRHLGVSSKTAVMASAAALIVVGPLLCLMGISFAATVALLLVASPLFLIFFPVLFGAACVFGLAMLGFAAAGAMAVAGRFVVAWVLRSAADGRRDGDGVEREKGTDWAGYIQLGPYHATHTQQ</sequence>
<dbReference type="PANTHER" id="PTHR33203:SF37">
    <property type="entry name" value="GLYCINE-RICH PROTEIN _ OLEOSIN"/>
    <property type="match status" value="1"/>
</dbReference>
<comment type="caution">
    <text evidence="9">The sequence shown here is derived from an EMBL/GenBank/DDBJ whole genome shotgun (WGS) entry which is preliminary data.</text>
</comment>
<dbReference type="OrthoDB" id="1428009at2759"/>
<evidence type="ECO:0000313" key="9">
    <source>
        <dbReference type="EMBL" id="GER52719.1"/>
    </source>
</evidence>
<proteinExistence type="inferred from homology"/>
<organism evidence="9 10">
    <name type="scientific">Striga asiatica</name>
    <name type="common">Asiatic witchweed</name>
    <name type="synonym">Buchnera asiatica</name>
    <dbReference type="NCBI Taxonomy" id="4170"/>
    <lineage>
        <taxon>Eukaryota</taxon>
        <taxon>Viridiplantae</taxon>
        <taxon>Streptophyta</taxon>
        <taxon>Embryophyta</taxon>
        <taxon>Tracheophyta</taxon>
        <taxon>Spermatophyta</taxon>
        <taxon>Magnoliopsida</taxon>
        <taxon>eudicotyledons</taxon>
        <taxon>Gunneridae</taxon>
        <taxon>Pentapetalae</taxon>
        <taxon>asterids</taxon>
        <taxon>lamiids</taxon>
        <taxon>Lamiales</taxon>
        <taxon>Orobanchaceae</taxon>
        <taxon>Buchnereae</taxon>
        <taxon>Striga</taxon>
    </lineage>
</organism>
<dbReference type="PANTHER" id="PTHR33203">
    <property type="entry name" value="OLEOSIN"/>
    <property type="match status" value="1"/>
</dbReference>
<evidence type="ECO:0000256" key="8">
    <source>
        <dbReference type="SAM" id="Phobius"/>
    </source>
</evidence>
<dbReference type="AlphaFoldDB" id="A0A5A7R5G8"/>